<sequence>MRKILATVCLVGMLMGCDRHTEPAPQQHAANRLHLKAVSSSQLDALTGHWIYNPGWCKQQFILDQAFDLVISAEGIRLGGANRPIPGVLSAASSSPDPDQPWPGCQPNTHAESFGQLTEFTFTSPNLTLIFHLGATFLLMEDDKGAVYELKKADSLALSDFDPILSHPHPLPGAQP</sequence>
<dbReference type="Proteomes" id="UP000069015">
    <property type="component" value="Plasmid pMBL6842"/>
</dbReference>
<proteinExistence type="predicted"/>
<dbReference type="RefSeq" id="WP_058798951.1">
    <property type="nucleotide sequence ID" value="NZ_CP013613.1"/>
</dbReference>
<evidence type="ECO:0000313" key="1">
    <source>
        <dbReference type="EMBL" id="ALU46116.1"/>
    </source>
</evidence>
<gene>
    <name evidence="1" type="ORF">AT705_24450</name>
</gene>
<dbReference type="AlphaFoldDB" id="A0A0U2XE16"/>
<accession>A0A0U2XE16</accession>
<reference evidence="1 2" key="1">
    <citation type="submission" date="2015-12" db="EMBL/GenBank/DDBJ databases">
        <title>Complete genome sequence of Pseudoalteromonas rubra SCSIO 6842, harboring a conjugative plasmid.</title>
        <authorList>
            <person name="Li B."/>
            <person name="Wang X."/>
        </authorList>
    </citation>
    <scope>NUCLEOTIDE SEQUENCE [LARGE SCALE GENOMIC DNA]</scope>
    <source>
        <strain evidence="1 2">SCSIO 6842</strain>
        <plasmid evidence="2">Plasmid pMBL6842</plasmid>
    </source>
</reference>
<evidence type="ECO:0000313" key="2">
    <source>
        <dbReference type="Proteomes" id="UP000069015"/>
    </source>
</evidence>
<dbReference type="PROSITE" id="PS51257">
    <property type="entry name" value="PROKAR_LIPOPROTEIN"/>
    <property type="match status" value="1"/>
</dbReference>
<keyword evidence="1" id="KW-0614">Plasmid</keyword>
<name>A0A0U2XE16_9GAMM</name>
<dbReference type="KEGG" id="prr:AT705_24450"/>
<geneLocation type="plasmid" evidence="1 2">
    <name>pMBL6842</name>
</geneLocation>
<protein>
    <submittedName>
        <fullName evidence="1">Uncharacterized protein</fullName>
    </submittedName>
</protein>
<dbReference type="EMBL" id="CP013613">
    <property type="protein sequence ID" value="ALU46116.1"/>
    <property type="molecule type" value="Genomic_DNA"/>
</dbReference>
<organism evidence="1 2">
    <name type="scientific">Pseudoalteromonas rubra</name>
    <dbReference type="NCBI Taxonomy" id="43658"/>
    <lineage>
        <taxon>Bacteria</taxon>
        <taxon>Pseudomonadati</taxon>
        <taxon>Pseudomonadota</taxon>
        <taxon>Gammaproteobacteria</taxon>
        <taxon>Alteromonadales</taxon>
        <taxon>Pseudoalteromonadaceae</taxon>
        <taxon>Pseudoalteromonas</taxon>
    </lineage>
</organism>